<name>A0A8T0HWU5_CERPU</name>
<dbReference type="AlphaFoldDB" id="A0A8T0HWU5"/>
<protein>
    <submittedName>
        <fullName evidence="2">Uncharacterized protein</fullName>
    </submittedName>
</protein>
<proteinExistence type="predicted"/>
<evidence type="ECO:0000313" key="2">
    <source>
        <dbReference type="EMBL" id="KAG0575189.1"/>
    </source>
</evidence>
<dbReference type="Proteomes" id="UP000822688">
    <property type="component" value="Chromosome V"/>
</dbReference>
<evidence type="ECO:0000256" key="1">
    <source>
        <dbReference type="SAM" id="MobiDB-lite"/>
    </source>
</evidence>
<organism evidence="2 3">
    <name type="scientific">Ceratodon purpureus</name>
    <name type="common">Fire moss</name>
    <name type="synonym">Dicranum purpureum</name>
    <dbReference type="NCBI Taxonomy" id="3225"/>
    <lineage>
        <taxon>Eukaryota</taxon>
        <taxon>Viridiplantae</taxon>
        <taxon>Streptophyta</taxon>
        <taxon>Embryophyta</taxon>
        <taxon>Bryophyta</taxon>
        <taxon>Bryophytina</taxon>
        <taxon>Bryopsida</taxon>
        <taxon>Dicranidae</taxon>
        <taxon>Pseudoditrichales</taxon>
        <taxon>Ditrichaceae</taxon>
        <taxon>Ceratodon</taxon>
    </lineage>
</organism>
<accession>A0A8T0HWU5</accession>
<evidence type="ECO:0000313" key="3">
    <source>
        <dbReference type="Proteomes" id="UP000822688"/>
    </source>
</evidence>
<sequence length="112" mass="11732">MSGQAPPGWPEPLASRKSPSVATSGSPVRGPALSTKSIDDSTVFINEVVCLSQAHPSVETLDTCGGSPVDIAVVPETLPEFAEVEDDLSFRALLKDNVLPDIQMTESIPSKA</sequence>
<feature type="compositionally biased region" description="Polar residues" evidence="1">
    <location>
        <begin position="17"/>
        <end position="26"/>
    </location>
</feature>
<dbReference type="EMBL" id="CM026426">
    <property type="protein sequence ID" value="KAG0575189.1"/>
    <property type="molecule type" value="Genomic_DNA"/>
</dbReference>
<keyword evidence="3" id="KW-1185">Reference proteome</keyword>
<feature type="region of interest" description="Disordered" evidence="1">
    <location>
        <begin position="1"/>
        <end position="35"/>
    </location>
</feature>
<reference evidence="2" key="1">
    <citation type="submission" date="2020-06" db="EMBL/GenBank/DDBJ databases">
        <title>WGS assembly of Ceratodon purpureus strain R40.</title>
        <authorList>
            <person name="Carey S.B."/>
            <person name="Jenkins J."/>
            <person name="Shu S."/>
            <person name="Lovell J.T."/>
            <person name="Sreedasyam A."/>
            <person name="Maumus F."/>
            <person name="Tiley G.P."/>
            <person name="Fernandez-Pozo N."/>
            <person name="Barry K."/>
            <person name="Chen C."/>
            <person name="Wang M."/>
            <person name="Lipzen A."/>
            <person name="Daum C."/>
            <person name="Saski C.A."/>
            <person name="Payton A.C."/>
            <person name="Mcbreen J.C."/>
            <person name="Conrad R.E."/>
            <person name="Kollar L.M."/>
            <person name="Olsson S."/>
            <person name="Huttunen S."/>
            <person name="Landis J.B."/>
            <person name="Wickett N.J."/>
            <person name="Johnson M.G."/>
            <person name="Rensing S.A."/>
            <person name="Grimwood J."/>
            <person name="Schmutz J."/>
            <person name="Mcdaniel S.F."/>
        </authorList>
    </citation>
    <scope>NUCLEOTIDE SEQUENCE</scope>
    <source>
        <strain evidence="2">R40</strain>
    </source>
</reference>
<comment type="caution">
    <text evidence="2">The sequence shown here is derived from an EMBL/GenBank/DDBJ whole genome shotgun (WGS) entry which is preliminary data.</text>
</comment>
<gene>
    <name evidence="2" type="ORF">KC19_VG325300</name>
</gene>